<dbReference type="Proteomes" id="UP000220192">
    <property type="component" value="Unassembled WGS sequence"/>
</dbReference>
<gene>
    <name evidence="1" type="ORF">CON16_19575</name>
</gene>
<sequence length="72" mass="8776">MNYYKKVEAARLECEGDETTEHSSHWNWIIKSGSGLLITRRHQYKEWKQPRFIKNKIESQLLSKRKKRLMKI</sequence>
<evidence type="ECO:0000313" key="1">
    <source>
        <dbReference type="EMBL" id="PDZ15341.1"/>
    </source>
</evidence>
<reference evidence="1 2" key="1">
    <citation type="submission" date="2017-09" db="EMBL/GenBank/DDBJ databases">
        <title>Large-scale bioinformatics analysis of Bacillus genomes uncovers conserved roles of natural products in bacterial physiology.</title>
        <authorList>
            <consortium name="Agbiome Team Llc"/>
            <person name="Bleich R.M."/>
            <person name="Grubbs K.J."/>
            <person name="Santa Maria K.C."/>
            <person name="Allen S.E."/>
            <person name="Farag S."/>
            <person name="Shank E.A."/>
            <person name="Bowers A."/>
        </authorList>
    </citation>
    <scope>NUCLEOTIDE SEQUENCE [LARGE SCALE GENOMIC DNA]</scope>
    <source>
        <strain evidence="1 2">AFS095574</strain>
    </source>
</reference>
<organism evidence="1 2">
    <name type="scientific">Bacillus anthracis</name>
    <name type="common">anthrax bacterium</name>
    <dbReference type="NCBI Taxonomy" id="1392"/>
    <lineage>
        <taxon>Bacteria</taxon>
        <taxon>Bacillati</taxon>
        <taxon>Bacillota</taxon>
        <taxon>Bacilli</taxon>
        <taxon>Bacillales</taxon>
        <taxon>Bacillaceae</taxon>
        <taxon>Bacillus</taxon>
        <taxon>Bacillus cereus group</taxon>
    </lineage>
</organism>
<evidence type="ECO:0000313" key="2">
    <source>
        <dbReference type="Proteomes" id="UP000220192"/>
    </source>
</evidence>
<dbReference type="RefSeq" id="WP_087959390.1">
    <property type="nucleotide sequence ID" value="NZ_NVLX01000020.1"/>
</dbReference>
<comment type="caution">
    <text evidence="1">The sequence shown here is derived from an EMBL/GenBank/DDBJ whole genome shotgun (WGS) entry which is preliminary data.</text>
</comment>
<accession>A0A2A7D5Z5</accession>
<name>A0A2A7D5Z5_BACAN</name>
<proteinExistence type="predicted"/>
<dbReference type="EMBL" id="NVLX01000020">
    <property type="protein sequence ID" value="PDZ15341.1"/>
    <property type="molecule type" value="Genomic_DNA"/>
</dbReference>
<dbReference type="AlphaFoldDB" id="A0A2A7D5Z5"/>
<protein>
    <submittedName>
        <fullName evidence="1">Uncharacterized protein</fullName>
    </submittedName>
</protein>